<dbReference type="GO" id="GO:0016787">
    <property type="term" value="F:hydrolase activity"/>
    <property type="evidence" value="ECO:0007669"/>
    <property type="project" value="UniProtKB-KW"/>
</dbReference>
<evidence type="ECO:0000313" key="3">
    <source>
        <dbReference type="Proteomes" id="UP000635142"/>
    </source>
</evidence>
<sequence length="283" mass="30550">MHGATYASRLYDVPHPGASWLKATTMAGYAAYALDIRGYGKSGVPGLVDKAKPYARATDAIKDIADAVNWLCVRHNRDKIGLVGGSWGSITAAMFSSGALKSKIAALVLYAPIFGATNQGWLSFLSDPSDPNQFNPAFKGARPVCETSTRARWDAEIPPGKNWRNESVFQALVQSSLGDDPQAALRDPPAFLAPNGTLLDLWEAFNGRPLFDPSRITCPTLLIRGGADTTSTRSDALALFDVLAAPVKRYVELANGAHFASAERLGPQVFRTANAFLEDQFWM</sequence>
<dbReference type="InterPro" id="IPR029058">
    <property type="entry name" value="AB_hydrolase_fold"/>
</dbReference>
<dbReference type="EMBL" id="JACTAG010000006">
    <property type="protein sequence ID" value="MBD3666285.1"/>
    <property type="molecule type" value="Genomic_DNA"/>
</dbReference>
<feature type="domain" description="AB hydrolase-1" evidence="1">
    <location>
        <begin position="27"/>
        <end position="263"/>
    </location>
</feature>
<name>A0A927D6S8_9RHOB</name>
<dbReference type="InterPro" id="IPR000073">
    <property type="entry name" value="AB_hydrolase_1"/>
</dbReference>
<accession>A0A927D6S8</accession>
<dbReference type="AlphaFoldDB" id="A0A927D6S8"/>
<keyword evidence="2" id="KW-0378">Hydrolase</keyword>
<keyword evidence="3" id="KW-1185">Reference proteome</keyword>
<dbReference type="Gene3D" id="3.40.50.1820">
    <property type="entry name" value="alpha/beta hydrolase"/>
    <property type="match status" value="1"/>
</dbReference>
<dbReference type="Pfam" id="PF00561">
    <property type="entry name" value="Abhydrolase_1"/>
    <property type="match status" value="1"/>
</dbReference>
<proteinExistence type="predicted"/>
<gene>
    <name evidence="2" type="ORF">H9Q16_20335</name>
</gene>
<organism evidence="2 3">
    <name type="scientific">Sulfitobacter aestuariivivens</name>
    <dbReference type="NCBI Taxonomy" id="2766981"/>
    <lineage>
        <taxon>Bacteria</taxon>
        <taxon>Pseudomonadati</taxon>
        <taxon>Pseudomonadota</taxon>
        <taxon>Alphaproteobacteria</taxon>
        <taxon>Rhodobacterales</taxon>
        <taxon>Roseobacteraceae</taxon>
        <taxon>Sulfitobacter</taxon>
    </lineage>
</organism>
<protein>
    <submittedName>
        <fullName evidence="2">Alpha/beta fold hydrolase</fullName>
    </submittedName>
</protein>
<dbReference type="Proteomes" id="UP000635142">
    <property type="component" value="Unassembled WGS sequence"/>
</dbReference>
<comment type="caution">
    <text evidence="2">The sequence shown here is derived from an EMBL/GenBank/DDBJ whole genome shotgun (WGS) entry which is preliminary data.</text>
</comment>
<evidence type="ECO:0000259" key="1">
    <source>
        <dbReference type="Pfam" id="PF00561"/>
    </source>
</evidence>
<dbReference type="SUPFAM" id="SSF53474">
    <property type="entry name" value="alpha/beta-Hydrolases"/>
    <property type="match status" value="1"/>
</dbReference>
<evidence type="ECO:0000313" key="2">
    <source>
        <dbReference type="EMBL" id="MBD3666285.1"/>
    </source>
</evidence>
<reference evidence="2" key="1">
    <citation type="submission" date="2020-08" db="EMBL/GenBank/DDBJ databases">
        <title>Sulfitobacter aestuariivivens sp. nov., isolated from a tidal flat.</title>
        <authorList>
            <person name="Park S."/>
            <person name="Yoon J.-H."/>
        </authorList>
    </citation>
    <scope>NUCLEOTIDE SEQUENCE</scope>
    <source>
        <strain evidence="2">TSTF-M16</strain>
    </source>
</reference>